<dbReference type="WBParaSite" id="EVEC_0000651401-mRNA-1">
    <property type="protein sequence ID" value="EVEC_0000651401-mRNA-1"/>
    <property type="gene ID" value="EVEC_0000651401"/>
</dbReference>
<proteinExistence type="predicted"/>
<feature type="transmembrane region" description="Helical" evidence="1">
    <location>
        <begin position="77"/>
        <end position="98"/>
    </location>
</feature>
<name>A0A0N4V848_ENTVE</name>
<keyword evidence="4" id="KW-1185">Reference proteome</keyword>
<dbReference type="AlphaFoldDB" id="A0A0N4V848"/>
<protein>
    <submittedName>
        <fullName evidence="5">RxLR effector candidate protein</fullName>
    </submittedName>
</protein>
<evidence type="ECO:0000313" key="5">
    <source>
        <dbReference type="WBParaSite" id="EVEC_0000651401-mRNA-1"/>
    </source>
</evidence>
<feature type="signal peptide" evidence="2">
    <location>
        <begin position="1"/>
        <end position="17"/>
    </location>
</feature>
<keyword evidence="1" id="KW-0472">Membrane</keyword>
<evidence type="ECO:0000256" key="2">
    <source>
        <dbReference type="SAM" id="SignalP"/>
    </source>
</evidence>
<reference evidence="5" key="1">
    <citation type="submission" date="2017-02" db="UniProtKB">
        <authorList>
            <consortium name="WormBaseParasite"/>
        </authorList>
    </citation>
    <scope>IDENTIFICATION</scope>
</reference>
<evidence type="ECO:0000313" key="4">
    <source>
        <dbReference type="Proteomes" id="UP000274131"/>
    </source>
</evidence>
<keyword evidence="2" id="KW-0732">Signal</keyword>
<keyword evidence="1" id="KW-0812">Transmembrane</keyword>
<feature type="chain" id="PRO_5043122714" evidence="2">
    <location>
        <begin position="18"/>
        <end position="140"/>
    </location>
</feature>
<sequence>MAYILLIFVTILGLTLCSPAKHMKIISSTPPARFIKEFELGSQRTEVLSRSQAIASAYQSTRQKVQEWIRETRDTSYSLSALIGALSAVSVILLFYAFRRLVRTCHSRNRIFRFAKKGTRLGDSQKLIECKTGDSDNDLI</sequence>
<dbReference type="EMBL" id="UXUI01008373">
    <property type="protein sequence ID" value="VDD91337.1"/>
    <property type="molecule type" value="Genomic_DNA"/>
</dbReference>
<dbReference type="Proteomes" id="UP000274131">
    <property type="component" value="Unassembled WGS sequence"/>
</dbReference>
<evidence type="ECO:0000313" key="3">
    <source>
        <dbReference type="EMBL" id="VDD91337.1"/>
    </source>
</evidence>
<organism evidence="5">
    <name type="scientific">Enterobius vermicularis</name>
    <name type="common">Human pinworm</name>
    <dbReference type="NCBI Taxonomy" id="51028"/>
    <lineage>
        <taxon>Eukaryota</taxon>
        <taxon>Metazoa</taxon>
        <taxon>Ecdysozoa</taxon>
        <taxon>Nematoda</taxon>
        <taxon>Chromadorea</taxon>
        <taxon>Rhabditida</taxon>
        <taxon>Spirurina</taxon>
        <taxon>Oxyuridomorpha</taxon>
        <taxon>Oxyuroidea</taxon>
        <taxon>Oxyuridae</taxon>
        <taxon>Enterobius</taxon>
    </lineage>
</organism>
<gene>
    <name evidence="3" type="ORF">EVEC_LOCUS6088</name>
</gene>
<reference evidence="3 4" key="2">
    <citation type="submission" date="2018-10" db="EMBL/GenBank/DDBJ databases">
        <authorList>
            <consortium name="Pathogen Informatics"/>
        </authorList>
    </citation>
    <scope>NUCLEOTIDE SEQUENCE [LARGE SCALE GENOMIC DNA]</scope>
</reference>
<keyword evidence="1" id="KW-1133">Transmembrane helix</keyword>
<evidence type="ECO:0000256" key="1">
    <source>
        <dbReference type="SAM" id="Phobius"/>
    </source>
</evidence>
<accession>A0A0N4V848</accession>